<evidence type="ECO:0000256" key="14">
    <source>
        <dbReference type="ARBA" id="ARBA00030753"/>
    </source>
</evidence>
<evidence type="ECO:0000256" key="13">
    <source>
        <dbReference type="ARBA" id="ARBA00023136"/>
    </source>
</evidence>
<organism evidence="19 20">
    <name type="scientific">Dentiscutata erythropus</name>
    <dbReference type="NCBI Taxonomy" id="1348616"/>
    <lineage>
        <taxon>Eukaryota</taxon>
        <taxon>Fungi</taxon>
        <taxon>Fungi incertae sedis</taxon>
        <taxon>Mucoromycota</taxon>
        <taxon>Glomeromycotina</taxon>
        <taxon>Glomeromycetes</taxon>
        <taxon>Diversisporales</taxon>
        <taxon>Gigasporaceae</taxon>
        <taxon>Dentiscutata</taxon>
    </lineage>
</organism>
<evidence type="ECO:0000256" key="7">
    <source>
        <dbReference type="ARBA" id="ARBA00022692"/>
    </source>
</evidence>
<evidence type="ECO:0000256" key="11">
    <source>
        <dbReference type="ARBA" id="ARBA00022989"/>
    </source>
</evidence>
<dbReference type="Pfam" id="PF10183">
    <property type="entry name" value="ESSS"/>
    <property type="match status" value="1"/>
</dbReference>
<evidence type="ECO:0000256" key="16">
    <source>
        <dbReference type="ARBA" id="ARBA00046528"/>
    </source>
</evidence>
<comment type="caution">
    <text evidence="19">The sequence shown here is derived from an EMBL/GenBank/DDBJ whole genome shotgun (WGS) entry which is preliminary data.</text>
</comment>
<dbReference type="OrthoDB" id="2147978at2759"/>
<evidence type="ECO:0000256" key="17">
    <source>
        <dbReference type="SAM" id="MobiDB-lite"/>
    </source>
</evidence>
<evidence type="ECO:0000256" key="5">
    <source>
        <dbReference type="ARBA" id="ARBA00022448"/>
    </source>
</evidence>
<comment type="subcellular location">
    <subcellularLocation>
        <location evidence="2">Mitochondrion inner membrane</location>
        <topology evidence="2">Single-pass membrane protein</topology>
    </subcellularLocation>
</comment>
<dbReference type="Proteomes" id="UP000789405">
    <property type="component" value="Unassembled WGS sequence"/>
</dbReference>
<evidence type="ECO:0000256" key="1">
    <source>
        <dbReference type="ARBA" id="ARBA00003195"/>
    </source>
</evidence>
<keyword evidence="5" id="KW-0813">Transport</keyword>
<evidence type="ECO:0000256" key="9">
    <source>
        <dbReference type="ARBA" id="ARBA00022946"/>
    </source>
</evidence>
<keyword evidence="12" id="KW-0496">Mitochondrion</keyword>
<gene>
    <name evidence="19" type="ORF">DERYTH_LOCUS11002</name>
</gene>
<dbReference type="PANTHER" id="PTHR40637:SF1">
    <property type="entry name" value="ESSS SUBUNIT OF NADH:UBIQUINONE OXIDOREDUCTASE (COMPLEX I) PROTEIN"/>
    <property type="match status" value="1"/>
</dbReference>
<dbReference type="AlphaFoldDB" id="A0A9N9EAE6"/>
<keyword evidence="10" id="KW-0249">Electron transport</keyword>
<keyword evidence="20" id="KW-1185">Reference proteome</keyword>
<sequence length="146" mass="16876">MFAFKRTFGKVSNLRYQAVRLGKRRASGHSDHGHHEPEWNEPSGHLFGEKPLPPGQKRVKEDWENVWVYGMGGCFLLATIIAIYKPDTSVQSWALIEAQKRLDERKVLEYPHTERKFESVVAKNNRHNGGQMTGLYLSRMRDVLNL</sequence>
<name>A0A9N9EAE6_9GLOM</name>
<dbReference type="EMBL" id="CAJVPY010006644">
    <property type="protein sequence ID" value="CAG8666703.1"/>
    <property type="molecule type" value="Genomic_DNA"/>
</dbReference>
<keyword evidence="13 18" id="KW-0472">Membrane</keyword>
<evidence type="ECO:0000256" key="15">
    <source>
        <dbReference type="ARBA" id="ARBA00031387"/>
    </source>
</evidence>
<evidence type="ECO:0000256" key="18">
    <source>
        <dbReference type="SAM" id="Phobius"/>
    </source>
</evidence>
<feature type="region of interest" description="Disordered" evidence="17">
    <location>
        <begin position="25"/>
        <end position="54"/>
    </location>
</feature>
<proteinExistence type="inferred from homology"/>
<comment type="similarity">
    <text evidence="3">Belongs to the complex I NDUFB11 subunit family.</text>
</comment>
<reference evidence="19" key="1">
    <citation type="submission" date="2021-06" db="EMBL/GenBank/DDBJ databases">
        <authorList>
            <person name="Kallberg Y."/>
            <person name="Tangrot J."/>
            <person name="Rosling A."/>
        </authorList>
    </citation>
    <scope>NUCLEOTIDE SEQUENCE</scope>
    <source>
        <strain evidence="19">MA453B</strain>
    </source>
</reference>
<evidence type="ECO:0000313" key="19">
    <source>
        <dbReference type="EMBL" id="CAG8666703.1"/>
    </source>
</evidence>
<comment type="function">
    <text evidence="1">Accessory subunit of the mitochondrial membrane respiratory chain NADH dehydrogenase (Complex I), that is believed not to be involved in catalysis. Complex I functions in the transfer of electrons from NADH to the respiratory chain. The immediate electron acceptor for the enzyme is believed to be ubiquinone.</text>
</comment>
<evidence type="ECO:0000256" key="10">
    <source>
        <dbReference type="ARBA" id="ARBA00022982"/>
    </source>
</evidence>
<evidence type="ECO:0000256" key="8">
    <source>
        <dbReference type="ARBA" id="ARBA00022792"/>
    </source>
</evidence>
<evidence type="ECO:0000256" key="4">
    <source>
        <dbReference type="ARBA" id="ARBA00018632"/>
    </source>
</evidence>
<keyword evidence="8" id="KW-0999">Mitochondrion inner membrane</keyword>
<evidence type="ECO:0000313" key="20">
    <source>
        <dbReference type="Proteomes" id="UP000789405"/>
    </source>
</evidence>
<comment type="subunit">
    <text evidence="16">Complex I is composed of 45 different subunits. Interacts with BCAP31.</text>
</comment>
<feature type="compositionally biased region" description="Basic and acidic residues" evidence="17">
    <location>
        <begin position="28"/>
        <end position="38"/>
    </location>
</feature>
<keyword evidence="7 18" id="KW-0812">Transmembrane</keyword>
<keyword evidence="9" id="KW-0809">Transit peptide</keyword>
<protein>
    <recommendedName>
        <fullName evidence="4">NADH dehydrogenase [ubiquinone] 1 beta subcomplex subunit 11, mitochondrial</fullName>
    </recommendedName>
    <alternativeName>
        <fullName evidence="15">Complex I-ESSS</fullName>
    </alternativeName>
    <alternativeName>
        <fullName evidence="14">NADH-ubiquinone oxidoreductase ESSS subunit</fullName>
    </alternativeName>
</protein>
<accession>A0A9N9EAE6</accession>
<dbReference type="PANTHER" id="PTHR40637">
    <property type="entry name" value="ESSS SUBUNIT OF NADH:UBIQUINONE OXIDOREDUCTASE (COMPLEX I) PROTEIN"/>
    <property type="match status" value="1"/>
</dbReference>
<evidence type="ECO:0000256" key="3">
    <source>
        <dbReference type="ARBA" id="ARBA00008915"/>
    </source>
</evidence>
<evidence type="ECO:0000256" key="6">
    <source>
        <dbReference type="ARBA" id="ARBA00022660"/>
    </source>
</evidence>
<keyword evidence="6" id="KW-0679">Respiratory chain</keyword>
<evidence type="ECO:0000256" key="12">
    <source>
        <dbReference type="ARBA" id="ARBA00023128"/>
    </source>
</evidence>
<dbReference type="GO" id="GO:0005743">
    <property type="term" value="C:mitochondrial inner membrane"/>
    <property type="evidence" value="ECO:0007669"/>
    <property type="project" value="UniProtKB-SubCell"/>
</dbReference>
<feature type="transmembrane region" description="Helical" evidence="18">
    <location>
        <begin position="66"/>
        <end position="84"/>
    </location>
</feature>
<evidence type="ECO:0000256" key="2">
    <source>
        <dbReference type="ARBA" id="ARBA00004434"/>
    </source>
</evidence>
<dbReference type="InterPro" id="IPR019329">
    <property type="entry name" value="NADH_UbQ_OxRdtase_ESSS_su"/>
</dbReference>
<keyword evidence="11 18" id="KW-1133">Transmembrane helix</keyword>